<dbReference type="Proteomes" id="UP000317303">
    <property type="component" value="Unassembled WGS sequence"/>
</dbReference>
<keyword evidence="4" id="KW-1185">Reference proteome</keyword>
<evidence type="ECO:0000313" key="4">
    <source>
        <dbReference type="Proteomes" id="UP000317303"/>
    </source>
</evidence>
<evidence type="ECO:0000313" key="3">
    <source>
        <dbReference type="EMBL" id="TWH20286.1"/>
    </source>
</evidence>
<dbReference type="InterPro" id="IPR013691">
    <property type="entry name" value="MeTrfase_14"/>
</dbReference>
<dbReference type="RefSeq" id="WP_030534057.1">
    <property type="nucleotide sequence ID" value="NZ_JOIJ01000022.1"/>
</dbReference>
<dbReference type="OrthoDB" id="9815644at2"/>
<dbReference type="InterPro" id="IPR038576">
    <property type="entry name" value="Methyltransf_Zn-bd_dom_put_sf"/>
</dbReference>
<proteinExistence type="predicted"/>
<protein>
    <submittedName>
        <fullName evidence="3">Methylation protein EvaC</fullName>
    </submittedName>
</protein>
<name>A0A660CAF0_9PSEU</name>
<dbReference type="InterPro" id="IPR029063">
    <property type="entry name" value="SAM-dependent_MTases_sf"/>
</dbReference>
<dbReference type="Gene3D" id="3.40.50.720">
    <property type="entry name" value="NAD(P)-binding Rossmann-like Domain"/>
    <property type="match status" value="1"/>
</dbReference>
<dbReference type="CDD" id="cd02440">
    <property type="entry name" value="AdoMet_MTases"/>
    <property type="match status" value="1"/>
</dbReference>
<dbReference type="Gene3D" id="3.40.50.150">
    <property type="entry name" value="Vaccinia Virus protein VP39"/>
    <property type="match status" value="1"/>
</dbReference>
<dbReference type="PANTHER" id="PTHR43861">
    <property type="entry name" value="TRANS-ACONITATE 2-METHYLTRANSFERASE-RELATED"/>
    <property type="match status" value="1"/>
</dbReference>
<dbReference type="Pfam" id="PF13489">
    <property type="entry name" value="Methyltransf_23"/>
    <property type="match status" value="1"/>
</dbReference>
<dbReference type="AlphaFoldDB" id="A0A660CAF0"/>
<dbReference type="PANTHER" id="PTHR43861:SF5">
    <property type="entry name" value="BLL5978 PROTEIN"/>
    <property type="match status" value="1"/>
</dbReference>
<organism evidence="3 4">
    <name type="scientific">Prauserella rugosa</name>
    <dbReference type="NCBI Taxonomy" id="43354"/>
    <lineage>
        <taxon>Bacteria</taxon>
        <taxon>Bacillati</taxon>
        <taxon>Actinomycetota</taxon>
        <taxon>Actinomycetes</taxon>
        <taxon>Pseudonocardiales</taxon>
        <taxon>Pseudonocardiaceae</taxon>
        <taxon>Prauserella</taxon>
    </lineage>
</organism>
<evidence type="ECO:0000259" key="1">
    <source>
        <dbReference type="Pfam" id="PF08421"/>
    </source>
</evidence>
<dbReference type="Gene3D" id="6.10.250.3100">
    <property type="match status" value="1"/>
</dbReference>
<dbReference type="Pfam" id="PF08421">
    <property type="entry name" value="Methyltransf_13"/>
    <property type="match status" value="1"/>
</dbReference>
<dbReference type="EMBL" id="VLJV01000001">
    <property type="protein sequence ID" value="TWH20286.1"/>
    <property type="molecule type" value="Genomic_DNA"/>
</dbReference>
<dbReference type="SUPFAM" id="SSF53335">
    <property type="entry name" value="S-adenosyl-L-methionine-dependent methyltransferases"/>
    <property type="match status" value="1"/>
</dbReference>
<gene>
    <name evidence="3" type="ORF">JD82_02128</name>
</gene>
<dbReference type="Gene3D" id="6.20.50.110">
    <property type="entry name" value="Methyltransferase, zinc-binding domain"/>
    <property type="match status" value="1"/>
</dbReference>
<feature type="domain" description="C-methyltransferase" evidence="2">
    <location>
        <begin position="247"/>
        <end position="411"/>
    </location>
</feature>
<evidence type="ECO:0000259" key="2">
    <source>
        <dbReference type="Pfam" id="PF08484"/>
    </source>
</evidence>
<comment type="caution">
    <text evidence="3">The sequence shown here is derived from an EMBL/GenBank/DDBJ whole genome shotgun (WGS) entry which is preliminary data.</text>
</comment>
<dbReference type="InterPro" id="IPR013630">
    <property type="entry name" value="Methyltransf_Zn-bd_dom_put"/>
</dbReference>
<sequence length="416" mass="45478">MTSESSCRICGEAVAEFLDFGIQPLSDAFREPSDPAEEFTYRLAVGRCAGCGMVQLVNEVPREAMFHDDYPYVSRGSAVMREHFGALARRFLETELAGEDPFIVELGSNDGTMLATVAAAGVRHLGVEPSGDVADLSAAEGVRVRKDFFEESTALQIAESDGLADVIYAANTLCHIPYMDSILAGVRALLKPHGVFVFEDPYLGDIVERTSFDQIYDEHFFLFSARSVDEMARRHGLELVDVEHLEVHGGELRYTLALPGARRRSEAVGRWLSTEDSARLGEQDVLEEFAARVHAVRDDLVSLLSRLRDEGSRVVGYGATAKSATVTNFCGIGPELVEFVCDTTPAKQGRLTPGSHIPVRPPEAFRGGDGGAGGNGYPPYALLFAWNHAEEIMAKEQAFREAGGRWILYVPTVRVV</sequence>
<reference evidence="3 4" key="1">
    <citation type="submission" date="2019-07" db="EMBL/GenBank/DDBJ databases">
        <title>R&amp;d 2014.</title>
        <authorList>
            <person name="Klenk H.-P."/>
        </authorList>
    </citation>
    <scope>NUCLEOTIDE SEQUENCE [LARGE SCALE GENOMIC DNA]</scope>
    <source>
        <strain evidence="3 4">DSM 43194</strain>
    </source>
</reference>
<accession>A0A660CAF0</accession>
<feature type="domain" description="Methyltransferase putative zinc binding" evidence="1">
    <location>
        <begin position="7"/>
        <end position="66"/>
    </location>
</feature>
<dbReference type="Pfam" id="PF08484">
    <property type="entry name" value="Methyltransf_14"/>
    <property type="match status" value="1"/>
</dbReference>